<reference evidence="12" key="1">
    <citation type="submission" date="2016-10" db="EMBL/GenBank/DDBJ databases">
        <authorList>
            <person name="Varghese N."/>
            <person name="Submissions S."/>
        </authorList>
    </citation>
    <scope>NUCLEOTIDE SEQUENCE [LARGE SCALE GENOMIC DNA]</scope>
    <source>
        <strain evidence="12">DSM 18733</strain>
    </source>
</reference>
<keyword evidence="7 10" id="KW-1208">Phospholipid metabolism</keyword>
<dbReference type="HAMAP" id="MF_00019">
    <property type="entry name" value="PlsX"/>
    <property type="match status" value="1"/>
</dbReference>
<dbReference type="UniPathway" id="UPA00085"/>
<dbReference type="NCBIfam" id="TIGR00182">
    <property type="entry name" value="plsX"/>
    <property type="match status" value="1"/>
</dbReference>
<dbReference type="STRING" id="407022.SAMN05661044_05593"/>
<protein>
    <recommendedName>
        <fullName evidence="8 10">Phosphate acyltransferase</fullName>
        <ecNumber evidence="8 10">2.3.1.274</ecNumber>
    </recommendedName>
    <alternativeName>
        <fullName evidence="10">Acyl-ACP phosphotransacylase</fullName>
    </alternativeName>
    <alternativeName>
        <fullName evidence="10">Acyl-[acyl-carrier-protein]--phosphate acyltransferase</fullName>
    </alternativeName>
    <alternativeName>
        <fullName evidence="10">Phosphate-acyl-ACP acyltransferase</fullName>
    </alternativeName>
</protein>
<evidence type="ECO:0000313" key="12">
    <source>
        <dbReference type="Proteomes" id="UP000199421"/>
    </source>
</evidence>
<evidence type="ECO:0000256" key="10">
    <source>
        <dbReference type="HAMAP-Rule" id="MF_00019"/>
    </source>
</evidence>
<dbReference type="GO" id="GO:0005737">
    <property type="term" value="C:cytoplasm"/>
    <property type="evidence" value="ECO:0007669"/>
    <property type="project" value="UniProtKB-SubCell"/>
</dbReference>
<dbReference type="PANTHER" id="PTHR30100:SF1">
    <property type="entry name" value="PHOSPHATE ACYLTRANSFERASE"/>
    <property type="match status" value="1"/>
</dbReference>
<evidence type="ECO:0000256" key="4">
    <source>
        <dbReference type="ARBA" id="ARBA00022679"/>
    </source>
</evidence>
<comment type="subcellular location">
    <subcellularLocation>
        <location evidence="10">Cytoplasm</location>
    </subcellularLocation>
    <text evidence="10">Associated with the membrane possibly through PlsY.</text>
</comment>
<keyword evidence="11" id="KW-0012">Acyltransferase</keyword>
<keyword evidence="2 10" id="KW-0963">Cytoplasm</keyword>
<evidence type="ECO:0000256" key="9">
    <source>
        <dbReference type="ARBA" id="ARBA00046608"/>
    </source>
</evidence>
<dbReference type="AlphaFoldDB" id="A0A1H7ZRF4"/>
<organism evidence="11 12">
    <name type="scientific">Olivibacter domesticus</name>
    <name type="common">Pseudosphingobacterium domesticum</name>
    <dbReference type="NCBI Taxonomy" id="407022"/>
    <lineage>
        <taxon>Bacteria</taxon>
        <taxon>Pseudomonadati</taxon>
        <taxon>Bacteroidota</taxon>
        <taxon>Sphingobacteriia</taxon>
        <taxon>Sphingobacteriales</taxon>
        <taxon>Sphingobacteriaceae</taxon>
        <taxon>Olivibacter</taxon>
    </lineage>
</organism>
<dbReference type="GO" id="GO:0008654">
    <property type="term" value="P:phospholipid biosynthetic process"/>
    <property type="evidence" value="ECO:0007669"/>
    <property type="project" value="UniProtKB-KW"/>
</dbReference>
<evidence type="ECO:0000313" key="11">
    <source>
        <dbReference type="EMBL" id="SEM59957.1"/>
    </source>
</evidence>
<dbReference type="OrthoDB" id="9806408at2"/>
<keyword evidence="3 10" id="KW-0444">Lipid biosynthesis</keyword>
<sequence length="312" mass="33433">MKIGLDIMGGDYAPRATVLGAVEASKILSDNQTLVLIGNKELALPILEEAGADSSLFEFVHTTETIGMGEHPTKAITQKPQASISLGFQLLKEGALDSFSSAGNTGAMLVGSMFSVKTVPGVIRPAIATNVPKLKNGFGVLLDVGANADCKPDILLQFGMLGSLYAQHVYGAENPSVALLNIGEEEEKGNMLTIATHSLMKETAAFNFIGNIEGRDLFEDHIDVIVCDGFTGNVVLKLAESFYALTLRKGFKDDFFDRFNYEQYGGSPILGVNAPVIIGHGISNPEAIKNMVLLSRNMIESKFIDKVKAAFK</sequence>
<name>A0A1H7ZRF4_OLID1</name>
<keyword evidence="5 10" id="KW-0443">Lipid metabolism</keyword>
<keyword evidence="6 10" id="KW-0594">Phospholipid biosynthesis</keyword>
<evidence type="ECO:0000256" key="1">
    <source>
        <dbReference type="ARBA" id="ARBA00001232"/>
    </source>
</evidence>
<evidence type="ECO:0000256" key="5">
    <source>
        <dbReference type="ARBA" id="ARBA00023098"/>
    </source>
</evidence>
<proteinExistence type="inferred from homology"/>
<dbReference type="GO" id="GO:0006633">
    <property type="term" value="P:fatty acid biosynthetic process"/>
    <property type="evidence" value="ECO:0007669"/>
    <property type="project" value="UniProtKB-UniRule"/>
</dbReference>
<dbReference type="InterPro" id="IPR012281">
    <property type="entry name" value="Phospholipid_synth_PlsX-like"/>
</dbReference>
<comment type="catalytic activity">
    <reaction evidence="1 10">
        <text>a fatty acyl-[ACP] + phosphate = an acyl phosphate + holo-[ACP]</text>
        <dbReference type="Rhea" id="RHEA:42292"/>
        <dbReference type="Rhea" id="RHEA-COMP:9685"/>
        <dbReference type="Rhea" id="RHEA-COMP:14125"/>
        <dbReference type="ChEBI" id="CHEBI:43474"/>
        <dbReference type="ChEBI" id="CHEBI:59918"/>
        <dbReference type="ChEBI" id="CHEBI:64479"/>
        <dbReference type="ChEBI" id="CHEBI:138651"/>
        <dbReference type="EC" id="2.3.1.274"/>
    </reaction>
</comment>
<evidence type="ECO:0000256" key="3">
    <source>
        <dbReference type="ARBA" id="ARBA00022516"/>
    </source>
</evidence>
<dbReference type="EC" id="2.3.1.274" evidence="8 10"/>
<dbReference type="Gene3D" id="3.40.718.10">
    <property type="entry name" value="Isopropylmalate Dehydrogenase"/>
    <property type="match status" value="1"/>
</dbReference>
<gene>
    <name evidence="10" type="primary">plsX</name>
    <name evidence="11" type="ORF">SAMN05661044_05593</name>
</gene>
<dbReference type="PIRSF" id="PIRSF002465">
    <property type="entry name" value="Phsphlp_syn_PlsX"/>
    <property type="match status" value="1"/>
</dbReference>
<evidence type="ECO:0000256" key="6">
    <source>
        <dbReference type="ARBA" id="ARBA00023209"/>
    </source>
</evidence>
<comment type="pathway">
    <text evidence="10">Lipid metabolism; phospholipid metabolism.</text>
</comment>
<comment type="function">
    <text evidence="10">Catalyzes the reversible formation of acyl-phosphate (acyl-PO(4)) from acyl-[acyl-carrier-protein] (acyl-ACP). This enzyme utilizes acyl-ACP as fatty acyl donor, but not acyl-CoA.</text>
</comment>
<dbReference type="EMBL" id="FOAF01000018">
    <property type="protein sequence ID" value="SEM59957.1"/>
    <property type="molecule type" value="Genomic_DNA"/>
</dbReference>
<dbReference type="InterPro" id="IPR003664">
    <property type="entry name" value="FA_synthesis"/>
</dbReference>
<dbReference type="Proteomes" id="UP000199421">
    <property type="component" value="Unassembled WGS sequence"/>
</dbReference>
<dbReference type="SUPFAM" id="SSF53659">
    <property type="entry name" value="Isocitrate/Isopropylmalate dehydrogenase-like"/>
    <property type="match status" value="1"/>
</dbReference>
<dbReference type="PANTHER" id="PTHR30100">
    <property type="entry name" value="FATTY ACID/PHOSPHOLIPID SYNTHESIS PROTEIN PLSX"/>
    <property type="match status" value="1"/>
</dbReference>
<keyword evidence="4 10" id="KW-0808">Transferase</keyword>
<dbReference type="GO" id="GO:0043811">
    <property type="term" value="F:phosphate:acyl-[acyl carrier protein] acyltransferase activity"/>
    <property type="evidence" value="ECO:0007669"/>
    <property type="project" value="UniProtKB-UniRule"/>
</dbReference>
<evidence type="ECO:0000256" key="2">
    <source>
        <dbReference type="ARBA" id="ARBA00022490"/>
    </source>
</evidence>
<evidence type="ECO:0000256" key="8">
    <source>
        <dbReference type="ARBA" id="ARBA00024069"/>
    </source>
</evidence>
<evidence type="ECO:0000256" key="7">
    <source>
        <dbReference type="ARBA" id="ARBA00023264"/>
    </source>
</evidence>
<keyword evidence="12" id="KW-1185">Reference proteome</keyword>
<dbReference type="RefSeq" id="WP_093333061.1">
    <property type="nucleotide sequence ID" value="NZ_FOAF01000018.1"/>
</dbReference>
<comment type="similarity">
    <text evidence="10">Belongs to the PlsX family.</text>
</comment>
<comment type="subunit">
    <text evidence="9 10">Homodimer. Probably interacts with PlsY.</text>
</comment>
<dbReference type="Pfam" id="PF02504">
    <property type="entry name" value="FA_synthesis"/>
    <property type="match status" value="1"/>
</dbReference>
<accession>A0A1H7ZRF4</accession>